<dbReference type="Proteomes" id="UP000512146">
    <property type="component" value="Chromosome"/>
</dbReference>
<dbReference type="RefSeq" id="WP_181502844.1">
    <property type="nucleotide sequence ID" value="NZ_CP056165.1"/>
</dbReference>
<gene>
    <name evidence="1" type="ORF">HV276_13655</name>
</gene>
<proteinExistence type="predicted"/>
<organism evidence="1 2">
    <name type="scientific">Escherichia marmotae</name>
    <dbReference type="NCBI Taxonomy" id="1499973"/>
    <lineage>
        <taxon>Bacteria</taxon>
        <taxon>Pseudomonadati</taxon>
        <taxon>Pseudomonadota</taxon>
        <taxon>Gammaproteobacteria</taxon>
        <taxon>Enterobacterales</taxon>
        <taxon>Enterobacteriaceae</taxon>
        <taxon>Escherichia</taxon>
    </lineage>
</organism>
<evidence type="ECO:0000313" key="1">
    <source>
        <dbReference type="EMBL" id="QLX30685.1"/>
    </source>
</evidence>
<reference evidence="1 2" key="1">
    <citation type="submission" date="2020-06" db="EMBL/GenBank/DDBJ databases">
        <title>REHAB project genomes.</title>
        <authorList>
            <person name="Shaw L.P."/>
        </authorList>
    </citation>
    <scope>NUCLEOTIDE SEQUENCE [LARGE SCALE GENOMIC DNA]</scope>
    <source>
        <strain evidence="1 2">RHBSTW-00777</strain>
    </source>
</reference>
<name>A0A7L6LA76_9ESCH</name>
<sequence>MKNRKAKLLLLPRSNWWVKLTISNHKRALIRPSGEIVFTANYKPTVSQNRREKGYAVR</sequence>
<dbReference type="AlphaFoldDB" id="A0A7L6LA76"/>
<protein>
    <submittedName>
        <fullName evidence="1">Uncharacterized protein</fullName>
    </submittedName>
</protein>
<accession>A0A7L6LA76</accession>
<evidence type="ECO:0000313" key="2">
    <source>
        <dbReference type="Proteomes" id="UP000512146"/>
    </source>
</evidence>
<dbReference type="EMBL" id="CP056165">
    <property type="protein sequence ID" value="QLX30685.1"/>
    <property type="molecule type" value="Genomic_DNA"/>
</dbReference>